<geneLocation type="plasmid" evidence="1">
    <name>pChr15</name>
</geneLocation>
<dbReference type="EMBL" id="EF495212">
    <property type="protein sequence ID" value="ABR67106.1"/>
    <property type="molecule type" value="Genomic_DNA"/>
</dbReference>
<keyword evidence="1" id="KW-0614">Plasmid</keyword>
<proteinExistence type="predicted"/>
<dbReference type="AlphaFoldDB" id="A6YFU5"/>
<name>A6YFU5_9MICC</name>
<sequence length="107" mass="11910">MVENPVGANNHLAIGGDNRLGGHRKLSRPIADDTLEAFPGRENRFEFVDEDNLRARVQPVTWANTGVVLSAYGQERRSFRCSVQDYPTSPCVDFLRLRHASPFVVAG</sequence>
<accession>A6YFU5</accession>
<reference evidence="1" key="1">
    <citation type="journal article" date="2008" name="Plasmid">
        <title>Comparative analysis of eight Arthrobacter plasmids.</title>
        <authorList>
            <person name="Jerke K."/>
            <person name="Nakatsu C.H."/>
            <person name="Beasley F."/>
            <person name="Konopka A."/>
        </authorList>
    </citation>
    <scope>NUCLEOTIDE SEQUENCE</scope>
    <source>
        <strain evidence="1">Chr15</strain>
        <plasmid evidence="1">pChr15</plasmid>
    </source>
</reference>
<organism evidence="1">
    <name type="scientific">Arthrobacter sp. Chr15</name>
    <dbReference type="NCBI Taxonomy" id="447032"/>
    <lineage>
        <taxon>Bacteria</taxon>
        <taxon>Bacillati</taxon>
        <taxon>Actinomycetota</taxon>
        <taxon>Actinomycetes</taxon>
        <taxon>Micrococcales</taxon>
        <taxon>Micrococcaceae</taxon>
        <taxon>Arthrobacter</taxon>
    </lineage>
</organism>
<evidence type="ECO:0000313" key="1">
    <source>
        <dbReference type="EMBL" id="ABR67106.1"/>
    </source>
</evidence>
<protein>
    <submittedName>
        <fullName evidence="1">Uncharacterized protein</fullName>
    </submittedName>
</protein>